<dbReference type="Gene3D" id="1.10.8.270">
    <property type="entry name" value="putative rabgap domain of human tbc1 domain family member 14 like domains"/>
    <property type="match status" value="1"/>
</dbReference>
<evidence type="ECO:0000313" key="4">
    <source>
        <dbReference type="EMBL" id="KAK7595533.1"/>
    </source>
</evidence>
<gene>
    <name evidence="4" type="ORF">V9T40_013358</name>
</gene>
<dbReference type="InterPro" id="IPR050302">
    <property type="entry name" value="Rab_GAP_TBC_domain"/>
</dbReference>
<sequence length="356" mass="41537">MSLPSSEHSDEDDDRSVVSTVADRNGFLGGSQYSPDPQPNLPRTLILKREQKWINMIRDWSQYMNTNYKKVRERCRKGIPPSLRPKAWELLCTEKQNRKHFNRNYFDDLCAQEGNPKWIEDIKKDLHRQFPYHEIFIKEGGFGQTDLFNVLKAYSIKNPTVGYCQAQAPIAAFLLMYMPAENAFWCLVNICDEYLKGYYSQGMETLQIDGDMLFAFVKKFAPNIYKHLKKQKIEPILYMTEWFLCVFTRTLPWPALLRVWDMFLCEGPSVLFKVGLVLIGLCMGGEAKSASALKKQYPTMYETLEALRNPPAHLLEENFFVKKVLQINLPTKEIDKEHEKQRKKRIAQQNGNNARK</sequence>
<feature type="region of interest" description="Disordered" evidence="2">
    <location>
        <begin position="336"/>
        <end position="356"/>
    </location>
</feature>
<evidence type="ECO:0000256" key="1">
    <source>
        <dbReference type="ARBA" id="ARBA00022468"/>
    </source>
</evidence>
<reference evidence="4 5" key="1">
    <citation type="submission" date="2024-03" db="EMBL/GenBank/DDBJ databases">
        <title>Adaptation during the transition from Ophiocordyceps entomopathogen to insect associate is accompanied by gene loss and intensified selection.</title>
        <authorList>
            <person name="Ward C.M."/>
            <person name="Onetto C.A."/>
            <person name="Borneman A.R."/>
        </authorList>
    </citation>
    <scope>NUCLEOTIDE SEQUENCE [LARGE SCALE GENOMIC DNA]</scope>
    <source>
        <strain evidence="4">AWRI1</strain>
        <tissue evidence="4">Single Adult Female</tissue>
    </source>
</reference>
<dbReference type="GO" id="GO:0005886">
    <property type="term" value="C:plasma membrane"/>
    <property type="evidence" value="ECO:0007669"/>
    <property type="project" value="UniProtKB-ARBA"/>
</dbReference>
<keyword evidence="5" id="KW-1185">Reference proteome</keyword>
<dbReference type="Gene3D" id="1.10.472.80">
    <property type="entry name" value="Ypt/Rab-GAP domain of gyp1p, domain 3"/>
    <property type="match status" value="1"/>
</dbReference>
<dbReference type="Pfam" id="PF00566">
    <property type="entry name" value="RabGAP-TBC"/>
    <property type="match status" value="1"/>
</dbReference>
<dbReference type="GO" id="GO:0005096">
    <property type="term" value="F:GTPase activator activity"/>
    <property type="evidence" value="ECO:0007669"/>
    <property type="project" value="UniProtKB-KW"/>
</dbReference>
<dbReference type="PANTHER" id="PTHR47219:SF4">
    <property type="entry name" value="TBC1 DOMAIN FAMILY MEMBER 10A"/>
    <property type="match status" value="1"/>
</dbReference>
<dbReference type="EMBL" id="JBBCAQ010000018">
    <property type="protein sequence ID" value="KAK7595533.1"/>
    <property type="molecule type" value="Genomic_DNA"/>
</dbReference>
<feature type="domain" description="Rab-GAP TBC" evidence="3">
    <location>
        <begin position="78"/>
        <end position="267"/>
    </location>
</feature>
<dbReference type="GO" id="GO:0031267">
    <property type="term" value="F:small GTPase binding"/>
    <property type="evidence" value="ECO:0007669"/>
    <property type="project" value="TreeGrafter"/>
</dbReference>
<proteinExistence type="predicted"/>
<feature type="compositionally biased region" description="Polar residues" evidence="2">
    <location>
        <begin position="347"/>
        <end position="356"/>
    </location>
</feature>
<comment type="caution">
    <text evidence="4">The sequence shown here is derived from an EMBL/GenBank/DDBJ whole genome shotgun (WGS) entry which is preliminary data.</text>
</comment>
<dbReference type="AlphaFoldDB" id="A0AAN9TYS8"/>
<dbReference type="InterPro" id="IPR035969">
    <property type="entry name" value="Rab-GAP_TBC_sf"/>
</dbReference>
<dbReference type="FunFam" id="1.10.10.750:FF:000001">
    <property type="entry name" value="TBC1 domain family member 10A"/>
    <property type="match status" value="1"/>
</dbReference>
<accession>A0AAN9TYS8</accession>
<dbReference type="InterPro" id="IPR000195">
    <property type="entry name" value="Rab-GAP-TBC_dom"/>
</dbReference>
<dbReference type="PANTHER" id="PTHR47219">
    <property type="entry name" value="RAB GTPASE-ACTIVATING PROTEIN 1-LIKE"/>
    <property type="match status" value="1"/>
</dbReference>
<feature type="region of interest" description="Disordered" evidence="2">
    <location>
        <begin position="1"/>
        <end position="21"/>
    </location>
</feature>
<dbReference type="FunFam" id="1.10.8.270:FF:000007">
    <property type="entry name" value="TBC1 domain family member 10A"/>
    <property type="match status" value="1"/>
</dbReference>
<organism evidence="4 5">
    <name type="scientific">Parthenolecanium corni</name>
    <dbReference type="NCBI Taxonomy" id="536013"/>
    <lineage>
        <taxon>Eukaryota</taxon>
        <taxon>Metazoa</taxon>
        <taxon>Ecdysozoa</taxon>
        <taxon>Arthropoda</taxon>
        <taxon>Hexapoda</taxon>
        <taxon>Insecta</taxon>
        <taxon>Pterygota</taxon>
        <taxon>Neoptera</taxon>
        <taxon>Paraneoptera</taxon>
        <taxon>Hemiptera</taxon>
        <taxon>Sternorrhyncha</taxon>
        <taxon>Coccoidea</taxon>
        <taxon>Coccidae</taxon>
        <taxon>Parthenolecanium</taxon>
    </lineage>
</organism>
<dbReference type="FunFam" id="1.10.472.80:FF:000008">
    <property type="entry name" value="TBC1 domain family member 10A"/>
    <property type="match status" value="1"/>
</dbReference>
<keyword evidence="1" id="KW-0343">GTPase activation</keyword>
<evidence type="ECO:0000259" key="3">
    <source>
        <dbReference type="PROSITE" id="PS50086"/>
    </source>
</evidence>
<protein>
    <recommendedName>
        <fullName evidence="3">Rab-GAP TBC domain-containing protein</fullName>
    </recommendedName>
</protein>
<evidence type="ECO:0000313" key="5">
    <source>
        <dbReference type="Proteomes" id="UP001367676"/>
    </source>
</evidence>
<dbReference type="Proteomes" id="UP001367676">
    <property type="component" value="Unassembled WGS sequence"/>
</dbReference>
<dbReference type="SUPFAM" id="SSF47923">
    <property type="entry name" value="Ypt/Rab-GAP domain of gyp1p"/>
    <property type="match status" value="2"/>
</dbReference>
<dbReference type="SMART" id="SM00164">
    <property type="entry name" value="TBC"/>
    <property type="match status" value="1"/>
</dbReference>
<evidence type="ECO:0000256" key="2">
    <source>
        <dbReference type="SAM" id="MobiDB-lite"/>
    </source>
</evidence>
<name>A0AAN9TYS8_9HEMI</name>
<dbReference type="PROSITE" id="PS50086">
    <property type="entry name" value="TBC_RABGAP"/>
    <property type="match status" value="1"/>
</dbReference>
<dbReference type="Gene3D" id="1.10.10.750">
    <property type="entry name" value="Ypt/Rab-GAP domain of gyp1p, domain 1"/>
    <property type="match status" value="1"/>
</dbReference>